<evidence type="ECO:0000313" key="9">
    <source>
        <dbReference type="Proteomes" id="UP000004834"/>
    </source>
</evidence>
<keyword evidence="3" id="KW-1003">Cell membrane</keyword>
<dbReference type="Proteomes" id="UP000004834">
    <property type="component" value="Unassembled WGS sequence"/>
</dbReference>
<evidence type="ECO:0000256" key="5">
    <source>
        <dbReference type="ARBA" id="ARBA00022989"/>
    </source>
</evidence>
<dbReference type="Pfam" id="PF13440">
    <property type="entry name" value="Polysacc_synt_3"/>
    <property type="match status" value="1"/>
</dbReference>
<feature type="transmembrane region" description="Helical" evidence="7">
    <location>
        <begin position="41"/>
        <end position="67"/>
    </location>
</feature>
<evidence type="ECO:0000256" key="4">
    <source>
        <dbReference type="ARBA" id="ARBA00022692"/>
    </source>
</evidence>
<reference evidence="8 9" key="1">
    <citation type="submission" date="2011-11" db="EMBL/GenBank/DDBJ databases">
        <title>The Genome Sequence of Myroides odoratimimus CIP 101113.</title>
        <authorList>
            <person name="Earl A."/>
            <person name="Ward D."/>
            <person name="Feldgarden M."/>
            <person name="Gevers D."/>
            <person name="Huys G."/>
            <person name="Young S.K."/>
            <person name="Zeng Q."/>
            <person name="Gargeya S."/>
            <person name="Fitzgerald M."/>
            <person name="Haas B."/>
            <person name="Abouelleil A."/>
            <person name="Alvarado L."/>
            <person name="Arachchi H.M."/>
            <person name="Berlin A."/>
            <person name="Brown A."/>
            <person name="Chapman S.B."/>
            <person name="Chen Z."/>
            <person name="Dunbar C."/>
            <person name="Freedman E."/>
            <person name="Gearin G."/>
            <person name="Goldberg J."/>
            <person name="Griggs A."/>
            <person name="Gujja S."/>
            <person name="Heiman D."/>
            <person name="Howarth C."/>
            <person name="Larson L."/>
            <person name="Lui A."/>
            <person name="MacDonald P.J.P."/>
            <person name="Montmayeur A."/>
            <person name="Murphy C."/>
            <person name="Neiman D."/>
            <person name="Pearson M."/>
            <person name="Priest M."/>
            <person name="Roberts A."/>
            <person name="Saif S."/>
            <person name="Shea T."/>
            <person name="Shenoy N."/>
            <person name="Sisk P."/>
            <person name="Stolte C."/>
            <person name="Sykes S."/>
            <person name="Wortman J."/>
            <person name="Nusbaum C."/>
            <person name="Birren B."/>
        </authorList>
    </citation>
    <scope>NUCLEOTIDE SEQUENCE [LARGE SCALE GENOMIC DNA]</scope>
    <source>
        <strain evidence="8 9">CIP 101113</strain>
    </source>
</reference>
<feature type="transmembrane region" description="Helical" evidence="7">
    <location>
        <begin position="143"/>
        <end position="164"/>
    </location>
</feature>
<evidence type="ECO:0000256" key="6">
    <source>
        <dbReference type="ARBA" id="ARBA00023136"/>
    </source>
</evidence>
<evidence type="ECO:0000256" key="2">
    <source>
        <dbReference type="ARBA" id="ARBA00007430"/>
    </source>
</evidence>
<evidence type="ECO:0008006" key="10">
    <source>
        <dbReference type="Google" id="ProtNLM"/>
    </source>
</evidence>
<dbReference type="PANTHER" id="PTHR30250">
    <property type="entry name" value="PST FAMILY PREDICTED COLANIC ACID TRANSPORTER"/>
    <property type="match status" value="1"/>
</dbReference>
<proteinExistence type="inferred from homology"/>
<organism evidence="8 9">
    <name type="scientific">Myroides odoratimimus CIP 101113</name>
    <dbReference type="NCBI Taxonomy" id="883154"/>
    <lineage>
        <taxon>Bacteria</taxon>
        <taxon>Pseudomonadati</taxon>
        <taxon>Bacteroidota</taxon>
        <taxon>Flavobacteriia</taxon>
        <taxon>Flavobacteriales</taxon>
        <taxon>Flavobacteriaceae</taxon>
        <taxon>Myroides</taxon>
    </lineage>
</organism>
<dbReference type="PANTHER" id="PTHR30250:SF10">
    <property type="entry name" value="LIPOPOLYSACCHARIDE BIOSYNTHESIS PROTEIN WZXC"/>
    <property type="match status" value="1"/>
</dbReference>
<feature type="transmembrane region" description="Helical" evidence="7">
    <location>
        <begin position="329"/>
        <end position="350"/>
    </location>
</feature>
<dbReference type="GO" id="GO:0005886">
    <property type="term" value="C:plasma membrane"/>
    <property type="evidence" value="ECO:0007669"/>
    <property type="project" value="UniProtKB-SubCell"/>
</dbReference>
<keyword evidence="4 7" id="KW-0812">Transmembrane</keyword>
<evidence type="ECO:0000256" key="3">
    <source>
        <dbReference type="ARBA" id="ARBA00022475"/>
    </source>
</evidence>
<evidence type="ECO:0000313" key="8">
    <source>
        <dbReference type="EMBL" id="EHO09923.1"/>
    </source>
</evidence>
<dbReference type="InterPro" id="IPR050833">
    <property type="entry name" value="Poly_Biosynth_Transport"/>
</dbReference>
<comment type="subcellular location">
    <subcellularLocation>
        <location evidence="1">Cell membrane</location>
        <topology evidence="1">Multi-pass membrane protein</topology>
    </subcellularLocation>
</comment>
<gene>
    <name evidence="8" type="ORF">HMPREF9715_02224</name>
</gene>
<feature type="transmembrane region" description="Helical" evidence="7">
    <location>
        <begin position="379"/>
        <end position="401"/>
    </location>
</feature>
<feature type="transmembrane region" description="Helical" evidence="7">
    <location>
        <begin position="79"/>
        <end position="102"/>
    </location>
</feature>
<evidence type="ECO:0000256" key="7">
    <source>
        <dbReference type="SAM" id="Phobius"/>
    </source>
</evidence>
<name>A0AAV3F1S1_9FLAO</name>
<dbReference type="AlphaFoldDB" id="A0AAV3F1S1"/>
<comment type="caution">
    <text evidence="8">The sequence shown here is derived from an EMBL/GenBank/DDBJ whole genome shotgun (WGS) entry which is preliminary data.</text>
</comment>
<feature type="transmembrane region" description="Helical" evidence="7">
    <location>
        <begin position="170"/>
        <end position="189"/>
    </location>
</feature>
<dbReference type="CDD" id="cd13127">
    <property type="entry name" value="MATE_tuaB_like"/>
    <property type="match status" value="1"/>
</dbReference>
<dbReference type="EMBL" id="AGEE01000027">
    <property type="protein sequence ID" value="EHO09923.1"/>
    <property type="molecule type" value="Genomic_DNA"/>
</dbReference>
<keyword evidence="6 7" id="KW-0472">Membrane</keyword>
<evidence type="ECO:0000256" key="1">
    <source>
        <dbReference type="ARBA" id="ARBA00004651"/>
    </source>
</evidence>
<feature type="transmembrane region" description="Helical" evidence="7">
    <location>
        <begin position="12"/>
        <end position="35"/>
    </location>
</feature>
<protein>
    <recommendedName>
        <fullName evidence="10">Polysaccharide biosynthesis protein C-terminal domain-containing protein</fullName>
    </recommendedName>
</protein>
<accession>A0AAV3F1S1</accession>
<feature type="transmembrane region" description="Helical" evidence="7">
    <location>
        <begin position="298"/>
        <end position="317"/>
    </location>
</feature>
<sequence length="431" mass="48747">MSIDNQIKKGLGWTTISTIVIALVAIVKISVLARFLDKSDFGLMAIVTFVISFMELFNDFGVSIGILHKQDITKKEYHSLYWVNLFISFLLFGVLWIISPFISGFYKMPQLTDLLLLIGINLIVSGIGRQFKTIEQKELRFNYIALVDMSGSLVSLVFAIYFAINGYGVYSLVYSLIIQFGLVNFCYFVNGVKKYGLSFHCSLRETIPFLKIGMYQVGGQVANYFNRDLDVLLIGKLFSPDVLGGYSLAKQLVFRPFQFLNPIVLRVASPVLARFQNNIEELKERYLKMLNMVSTLNIIVYVGLITFAPLAVSILYGNGYENLVLPIRILSIYMIFRSIGNPVGSLVIATGRTDLDFYWNILLLFIMPVFIYLGSFFGIIGVTISLVVSMIVLYIPAWKIFIDKLLGVSLKDYVRACFIIDLVGVKRMLIK</sequence>
<feature type="transmembrane region" description="Helical" evidence="7">
    <location>
        <begin position="114"/>
        <end position="131"/>
    </location>
</feature>
<dbReference type="NCBIfam" id="NF007773">
    <property type="entry name" value="PRK10459.1"/>
    <property type="match status" value="1"/>
</dbReference>
<keyword evidence="5 7" id="KW-1133">Transmembrane helix</keyword>
<dbReference type="RefSeq" id="WP_006263833.1">
    <property type="nucleotide sequence ID" value="NZ_JH590838.1"/>
</dbReference>
<comment type="similarity">
    <text evidence="2">Belongs to the polysaccharide synthase family.</text>
</comment>